<keyword evidence="3" id="KW-1185">Reference proteome</keyword>
<comment type="caution">
    <text evidence="2">The sequence shown here is derived from an EMBL/GenBank/DDBJ whole genome shotgun (WGS) entry which is preliminary data.</text>
</comment>
<evidence type="ECO:0000256" key="1">
    <source>
        <dbReference type="SAM" id="Phobius"/>
    </source>
</evidence>
<keyword evidence="1" id="KW-0472">Membrane</keyword>
<dbReference type="Proteomes" id="UP000448292">
    <property type="component" value="Unassembled WGS sequence"/>
</dbReference>
<evidence type="ECO:0000313" key="2">
    <source>
        <dbReference type="EMBL" id="TVM15188.1"/>
    </source>
</evidence>
<gene>
    <name evidence="2" type="ORF">DPQ33_15970</name>
</gene>
<dbReference type="AlphaFoldDB" id="A0A7M3MB32"/>
<dbReference type="EMBL" id="QMIE01000018">
    <property type="protein sequence ID" value="TVM15188.1"/>
    <property type="molecule type" value="Genomic_DNA"/>
</dbReference>
<organism evidence="2 3">
    <name type="scientific">Oceanidesulfovibrio indonesiensis</name>
    <dbReference type="NCBI Taxonomy" id="54767"/>
    <lineage>
        <taxon>Bacteria</taxon>
        <taxon>Pseudomonadati</taxon>
        <taxon>Thermodesulfobacteriota</taxon>
        <taxon>Desulfovibrionia</taxon>
        <taxon>Desulfovibrionales</taxon>
        <taxon>Desulfovibrionaceae</taxon>
        <taxon>Oceanidesulfovibrio</taxon>
    </lineage>
</organism>
<keyword evidence="1" id="KW-1133">Transmembrane helix</keyword>
<sequence>MAHRERRCHLVGWWVFVGSAACFIITGVRSGDTLTIIGGVLFLLGCLIFLYPMAYRPKVCEAEGEAASVDRAGVSVHHVPSSDEKDMTWQDAPVCCECGQGASEAPRNGPGARNREA</sequence>
<name>A0A7M3MB32_9BACT</name>
<protein>
    <submittedName>
        <fullName evidence="2">Uncharacterized protein</fullName>
    </submittedName>
</protein>
<evidence type="ECO:0000313" key="3">
    <source>
        <dbReference type="Proteomes" id="UP000448292"/>
    </source>
</evidence>
<dbReference type="PROSITE" id="PS51257">
    <property type="entry name" value="PROKAR_LIPOPROTEIN"/>
    <property type="match status" value="1"/>
</dbReference>
<keyword evidence="1" id="KW-0812">Transmembrane</keyword>
<reference evidence="2 3" key="1">
    <citation type="submission" date="2018-06" db="EMBL/GenBank/DDBJ databases">
        <title>Complete genome of Desulfovibrio indonesiensis P37SLT.</title>
        <authorList>
            <person name="Crispim J.S."/>
            <person name="Vidigal P.M.P."/>
            <person name="Silva L.C.F."/>
            <person name="Laguardia C.N."/>
            <person name="Araujo L.C."/>
            <person name="Dias R.S."/>
            <person name="Sousa M.P."/>
            <person name="Paula S.O."/>
            <person name="Silva C."/>
        </authorList>
    </citation>
    <scope>NUCLEOTIDE SEQUENCE [LARGE SCALE GENOMIC DNA]</scope>
    <source>
        <strain evidence="2 3">P37SLT</strain>
    </source>
</reference>
<feature type="transmembrane region" description="Helical" evidence="1">
    <location>
        <begin position="34"/>
        <end position="51"/>
    </location>
</feature>
<proteinExistence type="predicted"/>
<accession>A0A7M3MB32</accession>
<feature type="transmembrane region" description="Helical" evidence="1">
    <location>
        <begin position="12"/>
        <end position="28"/>
    </location>
</feature>